<keyword evidence="2" id="KW-1003">Cell membrane</keyword>
<evidence type="ECO:0000256" key="1">
    <source>
        <dbReference type="ARBA" id="ARBA00004651"/>
    </source>
</evidence>
<feature type="transmembrane region" description="Helical" evidence="6">
    <location>
        <begin position="308"/>
        <end position="331"/>
    </location>
</feature>
<dbReference type="Gene3D" id="1.20.1640.10">
    <property type="entry name" value="Multidrug efflux transporter AcrB transmembrane domain"/>
    <property type="match status" value="2"/>
</dbReference>
<feature type="transmembrane region" description="Helical" evidence="6">
    <location>
        <begin position="550"/>
        <end position="571"/>
    </location>
</feature>
<evidence type="ECO:0000313" key="9">
    <source>
        <dbReference type="Proteomes" id="UP000598146"/>
    </source>
</evidence>
<keyword evidence="9" id="KW-1185">Reference proteome</keyword>
<proteinExistence type="predicted"/>
<comment type="subcellular location">
    <subcellularLocation>
        <location evidence="1">Cell membrane</location>
        <topology evidence="1">Multi-pass membrane protein</topology>
    </subcellularLocation>
</comment>
<feature type="transmembrane region" description="Helical" evidence="6">
    <location>
        <begin position="365"/>
        <end position="383"/>
    </location>
</feature>
<feature type="domain" description="Membrane transport protein MMPL" evidence="7">
    <location>
        <begin position="428"/>
        <end position="693"/>
    </location>
</feature>
<feature type="transmembrane region" description="Helical" evidence="6">
    <location>
        <begin position="519"/>
        <end position="538"/>
    </location>
</feature>
<dbReference type="GO" id="GO:0005886">
    <property type="term" value="C:plasma membrane"/>
    <property type="evidence" value="ECO:0007669"/>
    <property type="project" value="UniProtKB-SubCell"/>
</dbReference>
<dbReference type="PANTHER" id="PTHR33406">
    <property type="entry name" value="MEMBRANE PROTEIN MJ1562-RELATED"/>
    <property type="match status" value="1"/>
</dbReference>
<evidence type="ECO:0000256" key="4">
    <source>
        <dbReference type="ARBA" id="ARBA00022989"/>
    </source>
</evidence>
<organism evidence="8 9">
    <name type="scientific">Actinoplanes aureus</name>
    <dbReference type="NCBI Taxonomy" id="2792083"/>
    <lineage>
        <taxon>Bacteria</taxon>
        <taxon>Bacillati</taxon>
        <taxon>Actinomycetota</taxon>
        <taxon>Actinomycetes</taxon>
        <taxon>Micromonosporales</taxon>
        <taxon>Micromonosporaceae</taxon>
        <taxon>Actinoplanes</taxon>
    </lineage>
</organism>
<feature type="transmembrane region" description="Helical" evidence="6">
    <location>
        <begin position="583"/>
        <end position="607"/>
    </location>
</feature>
<protein>
    <submittedName>
        <fullName evidence="8">MMPL family transporter</fullName>
    </submittedName>
</protein>
<reference evidence="8" key="1">
    <citation type="submission" date="2020-11" db="EMBL/GenBank/DDBJ databases">
        <title>Isolation and identification of active actinomycetes.</title>
        <authorList>
            <person name="Sun X."/>
        </authorList>
    </citation>
    <scope>NUCLEOTIDE SEQUENCE</scope>
    <source>
        <strain evidence="8">NEAU-A11</strain>
    </source>
</reference>
<feature type="transmembrane region" description="Helical" evidence="6">
    <location>
        <begin position="182"/>
        <end position="201"/>
    </location>
</feature>
<accession>A0A931CDB6</accession>
<feature type="transmembrane region" description="Helical" evidence="6">
    <location>
        <begin position="659"/>
        <end position="679"/>
    </location>
</feature>
<evidence type="ECO:0000256" key="6">
    <source>
        <dbReference type="SAM" id="Phobius"/>
    </source>
</evidence>
<feature type="transmembrane region" description="Helical" evidence="6">
    <location>
        <begin position="634"/>
        <end position="653"/>
    </location>
</feature>
<dbReference type="InterPro" id="IPR004869">
    <property type="entry name" value="MMPL_dom"/>
</dbReference>
<evidence type="ECO:0000259" key="7">
    <source>
        <dbReference type="Pfam" id="PF03176"/>
    </source>
</evidence>
<sequence>MLSRTLFRLGAGAARRPWRVIALWLLTAAIAVAAAAASGGKTADSMTAPGLDSGYAAELLERAGTGQQGMTAQVVVTPAEAGATFLAGGAARTALVRLQTEVRALPHVLSTSDAEAGGLVSADGRIAVIRVQYPEQSQLSGADLDALIGLGDRMRGELPLRIEMGGDLFFAFSDAGAGIGELVGLLAAATILFLAFGSLVAAALPIGMALFGLTVGVSLMTVLASVTEIPTFGPVLGSMVGLGVGIDYALFVLARHREYLARGIDAHEAAGRAVATAGRPVLFAGATVVVSILGMAAANVPFMTMGGIAVALVVAIMVVASVTLLPAFLGLTGRRLTKVHRFARRSGAGGGGWQRWIRHVNRHPVLYAAGAAGLLVLATLPVFSLRVGLPDDGSQPTSRTERRAYDLVGEGFGPGANGPLVIAVDAAADLGVVNRLVTAVAKDPGVASVMPAQIDQATGIASLVVIPATGPQEKATTDTVARLRADVLPGAVGAGPAKAHVGGAAASLSDVGERTSERLPLFIGAVLALSFVLLLLVFRSVLVPLKAVLLNLLSIGATYGLMVAVFQWGWGASLIGLESTVPIVSFIPMFLFAILFGLSMDYEVFLLSRVREEYLRTGDNATAIVRGIASSARVITSAALIMVAVFLSFAVASDPSTKMFGFGLATAIFVDATLVRMVLVPATMTLLGRANWWLPSWLDRLLPRSPDSSEVDDLAPEAGPVLAAVR</sequence>
<dbReference type="EMBL" id="JADQTO010000033">
    <property type="protein sequence ID" value="MBG0568014.1"/>
    <property type="molecule type" value="Genomic_DNA"/>
</dbReference>
<keyword evidence="4 6" id="KW-1133">Transmembrane helix</keyword>
<name>A0A931CDB6_9ACTN</name>
<keyword evidence="5 6" id="KW-0472">Membrane</keyword>
<feature type="transmembrane region" description="Helical" evidence="6">
    <location>
        <begin position="281"/>
        <end position="302"/>
    </location>
</feature>
<feature type="transmembrane region" description="Helical" evidence="6">
    <location>
        <begin position="232"/>
        <end position="254"/>
    </location>
</feature>
<comment type="caution">
    <text evidence="8">The sequence shown here is derived from an EMBL/GenBank/DDBJ whole genome shotgun (WGS) entry which is preliminary data.</text>
</comment>
<evidence type="ECO:0000313" key="8">
    <source>
        <dbReference type="EMBL" id="MBG0568014.1"/>
    </source>
</evidence>
<dbReference type="Proteomes" id="UP000598146">
    <property type="component" value="Unassembled WGS sequence"/>
</dbReference>
<dbReference type="PANTHER" id="PTHR33406:SF13">
    <property type="entry name" value="MEMBRANE PROTEIN YDFJ"/>
    <property type="match status" value="1"/>
</dbReference>
<dbReference type="Pfam" id="PF03176">
    <property type="entry name" value="MMPL"/>
    <property type="match status" value="2"/>
</dbReference>
<evidence type="ECO:0000256" key="5">
    <source>
        <dbReference type="ARBA" id="ARBA00023136"/>
    </source>
</evidence>
<gene>
    <name evidence="8" type="ORF">I4J89_41930</name>
</gene>
<keyword evidence="3 6" id="KW-0812">Transmembrane</keyword>
<feature type="transmembrane region" description="Helical" evidence="6">
    <location>
        <begin position="208"/>
        <end position="226"/>
    </location>
</feature>
<dbReference type="SUPFAM" id="SSF82866">
    <property type="entry name" value="Multidrug efflux transporter AcrB transmembrane domain"/>
    <property type="match status" value="2"/>
</dbReference>
<feature type="domain" description="Membrane transport protein MMPL" evidence="7">
    <location>
        <begin position="57"/>
        <end position="365"/>
    </location>
</feature>
<dbReference type="AlphaFoldDB" id="A0A931CDB6"/>
<dbReference type="RefSeq" id="WP_196419789.1">
    <property type="nucleotide sequence ID" value="NZ_JADQTO010000033.1"/>
</dbReference>
<evidence type="ECO:0000256" key="3">
    <source>
        <dbReference type="ARBA" id="ARBA00022692"/>
    </source>
</evidence>
<evidence type="ECO:0000256" key="2">
    <source>
        <dbReference type="ARBA" id="ARBA00022475"/>
    </source>
</evidence>
<dbReference type="InterPro" id="IPR050545">
    <property type="entry name" value="Mycobact_MmpL"/>
</dbReference>